<dbReference type="InterPro" id="IPR007848">
    <property type="entry name" value="Small_mtfrase_dom"/>
</dbReference>
<dbReference type="InterPro" id="IPR019874">
    <property type="entry name" value="RF_methyltr_PrmC"/>
</dbReference>
<comment type="caution">
    <text evidence="5">Lacks conserved residue(s) required for the propagation of feature annotation.</text>
</comment>
<dbReference type="Pfam" id="PF05175">
    <property type="entry name" value="MTS"/>
    <property type="match status" value="1"/>
</dbReference>
<dbReference type="InterPro" id="IPR004556">
    <property type="entry name" value="HemK-like"/>
</dbReference>
<dbReference type="InterPro" id="IPR050320">
    <property type="entry name" value="N5-glutamine_MTase"/>
</dbReference>
<keyword evidence="3 5" id="KW-0949">S-adenosyl-L-methionine</keyword>
<keyword evidence="9" id="KW-1185">Reference proteome</keyword>
<comment type="function">
    <text evidence="5">Methylates the class 1 translation termination release factors RF1/PrfA and RF2/PrfB on the glutamine residue of the universally conserved GGQ motif.</text>
</comment>
<evidence type="ECO:0000256" key="5">
    <source>
        <dbReference type="HAMAP-Rule" id="MF_02126"/>
    </source>
</evidence>
<protein>
    <recommendedName>
        <fullName evidence="5">Release factor glutamine methyltransferase</fullName>
        <shortName evidence="5">RF MTase</shortName>
        <ecNumber evidence="5">2.1.1.297</ecNumber>
    </recommendedName>
    <alternativeName>
        <fullName evidence="5">N5-glutamine methyltransferase PrmC</fullName>
    </alternativeName>
    <alternativeName>
        <fullName evidence="5">Protein-(glutamine-N5) MTase PrmC</fullName>
    </alternativeName>
    <alternativeName>
        <fullName evidence="5">Protein-glutamine N-methyltransferase PrmC</fullName>
    </alternativeName>
</protein>
<dbReference type="InterPro" id="IPR040758">
    <property type="entry name" value="PrmC_N"/>
</dbReference>
<dbReference type="NCBIfam" id="TIGR03534">
    <property type="entry name" value="RF_mod_PrmC"/>
    <property type="match status" value="1"/>
</dbReference>
<gene>
    <name evidence="5" type="primary">prmC</name>
    <name evidence="8" type="ORF">HNQ45_000927</name>
</gene>
<feature type="binding site" evidence="5">
    <location>
        <position position="183"/>
    </location>
    <ligand>
        <name>S-adenosyl-L-methionine</name>
        <dbReference type="ChEBI" id="CHEBI:59789"/>
    </ligand>
</feature>
<keyword evidence="1 5" id="KW-0489">Methyltransferase</keyword>
<dbReference type="InterPro" id="IPR002052">
    <property type="entry name" value="DNA_methylase_N6_adenine_CS"/>
</dbReference>
<dbReference type="CDD" id="cd02440">
    <property type="entry name" value="AdoMet_MTases"/>
    <property type="match status" value="1"/>
</dbReference>
<evidence type="ECO:0000256" key="4">
    <source>
        <dbReference type="ARBA" id="ARBA00048391"/>
    </source>
</evidence>
<dbReference type="InterPro" id="IPR029063">
    <property type="entry name" value="SAM-dependent_MTases_sf"/>
</dbReference>
<evidence type="ECO:0000256" key="2">
    <source>
        <dbReference type="ARBA" id="ARBA00022679"/>
    </source>
</evidence>
<dbReference type="PROSITE" id="PS00092">
    <property type="entry name" value="N6_MTASE"/>
    <property type="match status" value="1"/>
</dbReference>
<dbReference type="GO" id="GO:0003676">
    <property type="term" value="F:nucleic acid binding"/>
    <property type="evidence" value="ECO:0007669"/>
    <property type="project" value="InterPro"/>
</dbReference>
<dbReference type="GO" id="GO:0032259">
    <property type="term" value="P:methylation"/>
    <property type="evidence" value="ECO:0007669"/>
    <property type="project" value="UniProtKB-KW"/>
</dbReference>
<dbReference type="EC" id="2.1.1.297" evidence="5"/>
<accession>A0A9Q2CZD2</accession>
<dbReference type="PANTHER" id="PTHR18895">
    <property type="entry name" value="HEMK METHYLTRANSFERASE"/>
    <property type="match status" value="1"/>
</dbReference>
<reference evidence="8 9" key="1">
    <citation type="submission" date="2020-08" db="EMBL/GenBank/DDBJ databases">
        <title>Genomic Encyclopedia of Type Strains, Phase IV (KMG-IV): sequencing the most valuable type-strain genomes for metagenomic binning, comparative biology and taxonomic classification.</title>
        <authorList>
            <person name="Goeker M."/>
        </authorList>
    </citation>
    <scope>NUCLEOTIDE SEQUENCE [LARGE SCALE GENOMIC DNA]</scope>
    <source>
        <strain evidence="8 9">DSM 19163</strain>
    </source>
</reference>
<keyword evidence="2 5" id="KW-0808">Transferase</keyword>
<evidence type="ECO:0000313" key="9">
    <source>
        <dbReference type="Proteomes" id="UP000579136"/>
    </source>
</evidence>
<comment type="catalytic activity">
    <reaction evidence="4 5">
        <text>L-glutaminyl-[peptide chain release factor] + S-adenosyl-L-methionine = N(5)-methyl-L-glutaminyl-[peptide chain release factor] + S-adenosyl-L-homocysteine + H(+)</text>
        <dbReference type="Rhea" id="RHEA:42896"/>
        <dbReference type="Rhea" id="RHEA-COMP:10271"/>
        <dbReference type="Rhea" id="RHEA-COMP:10272"/>
        <dbReference type="ChEBI" id="CHEBI:15378"/>
        <dbReference type="ChEBI" id="CHEBI:30011"/>
        <dbReference type="ChEBI" id="CHEBI:57856"/>
        <dbReference type="ChEBI" id="CHEBI:59789"/>
        <dbReference type="ChEBI" id="CHEBI:61891"/>
        <dbReference type="EC" id="2.1.1.297"/>
    </reaction>
</comment>
<dbReference type="RefSeq" id="WP_183673902.1">
    <property type="nucleotide sequence ID" value="NZ_CBCRYX010000007.1"/>
</dbReference>
<evidence type="ECO:0000259" key="7">
    <source>
        <dbReference type="Pfam" id="PF17827"/>
    </source>
</evidence>
<dbReference type="Gene3D" id="3.40.50.150">
    <property type="entry name" value="Vaccinia Virus protein VP39"/>
    <property type="match status" value="1"/>
</dbReference>
<feature type="domain" description="Methyltransferase small" evidence="6">
    <location>
        <begin position="99"/>
        <end position="190"/>
    </location>
</feature>
<dbReference type="PANTHER" id="PTHR18895:SF74">
    <property type="entry name" value="MTRF1L RELEASE FACTOR GLUTAMINE METHYLTRANSFERASE"/>
    <property type="match status" value="1"/>
</dbReference>
<dbReference type="GO" id="GO:0102559">
    <property type="term" value="F:peptide chain release factor N(5)-glutamine methyltransferase activity"/>
    <property type="evidence" value="ECO:0007669"/>
    <property type="project" value="UniProtKB-EC"/>
</dbReference>
<sequence length="279" mass="31819">MPSFNAALSEAKKTLSLENKEPRIVDILMEDLFSMDTVSLLVNGHKKMDEKDYKLFLDSIKRALNDEPVQYITGVQHFYGRIFNVTRDTLIPRNETEELVELVLNRTKGGTVADIGTGTGAIGISLKLENDAFKVYLTDVSKDALKVAKSNKEKLDANVEILHGDLFEPIVNRNIKVDVLVSNPPYIDYSELDDMSDSVKKFEPKLALFAKENGLYFYRKMIKSLDDVLNDGGKVFFEIGWKEKDDVIALVDKYWPKSKREVIKDINGNDRILYIDWVK</sequence>
<feature type="binding site" evidence="5">
    <location>
        <begin position="116"/>
        <end position="120"/>
    </location>
    <ligand>
        <name>S-adenosyl-L-methionine</name>
        <dbReference type="ChEBI" id="CHEBI:59789"/>
    </ligand>
</feature>
<dbReference type="Pfam" id="PF17827">
    <property type="entry name" value="PrmC_N"/>
    <property type="match status" value="1"/>
</dbReference>
<dbReference type="Gene3D" id="1.10.8.10">
    <property type="entry name" value="DNA helicase RuvA subunit, C-terminal domain"/>
    <property type="match status" value="1"/>
</dbReference>
<dbReference type="Proteomes" id="UP000579136">
    <property type="component" value="Unassembled WGS sequence"/>
</dbReference>
<dbReference type="NCBIfam" id="TIGR00536">
    <property type="entry name" value="hemK_fam"/>
    <property type="match status" value="1"/>
</dbReference>
<comment type="caution">
    <text evidence="8">The sequence shown here is derived from an EMBL/GenBank/DDBJ whole genome shotgun (WGS) entry which is preliminary data.</text>
</comment>
<organism evidence="8 9">
    <name type="scientific">Nosocomiicoccus ampullae</name>
    <dbReference type="NCBI Taxonomy" id="489910"/>
    <lineage>
        <taxon>Bacteria</taxon>
        <taxon>Bacillati</taxon>
        <taxon>Bacillota</taxon>
        <taxon>Bacilli</taxon>
        <taxon>Bacillales</taxon>
        <taxon>Staphylococcaceae</taxon>
        <taxon>Nosocomiicoccus</taxon>
    </lineage>
</organism>
<evidence type="ECO:0000313" key="8">
    <source>
        <dbReference type="EMBL" id="MBB5176043.1"/>
    </source>
</evidence>
<dbReference type="EMBL" id="JACHHF010000004">
    <property type="protein sequence ID" value="MBB5176043.1"/>
    <property type="molecule type" value="Genomic_DNA"/>
</dbReference>
<comment type="similarity">
    <text evidence="5">Belongs to the protein N5-glutamine methyltransferase family. PrmC subfamily.</text>
</comment>
<evidence type="ECO:0000256" key="1">
    <source>
        <dbReference type="ARBA" id="ARBA00022603"/>
    </source>
</evidence>
<feature type="domain" description="Release factor glutamine methyltransferase N-terminal" evidence="7">
    <location>
        <begin position="7"/>
        <end position="74"/>
    </location>
</feature>
<proteinExistence type="inferred from homology"/>
<feature type="binding site" evidence="5">
    <location>
        <position position="139"/>
    </location>
    <ligand>
        <name>S-adenosyl-L-methionine</name>
        <dbReference type="ChEBI" id="CHEBI:59789"/>
    </ligand>
</feature>
<feature type="binding site" evidence="5">
    <location>
        <begin position="183"/>
        <end position="186"/>
    </location>
    <ligand>
        <name>substrate</name>
    </ligand>
</feature>
<name>A0A9Q2CZD2_9STAP</name>
<evidence type="ECO:0000256" key="3">
    <source>
        <dbReference type="ARBA" id="ARBA00022691"/>
    </source>
</evidence>
<dbReference type="HAMAP" id="MF_02126">
    <property type="entry name" value="RF_methyltr_PrmC"/>
    <property type="match status" value="1"/>
</dbReference>
<dbReference type="AlphaFoldDB" id="A0A9Q2CZD2"/>
<dbReference type="SUPFAM" id="SSF53335">
    <property type="entry name" value="S-adenosyl-L-methionine-dependent methyltransferases"/>
    <property type="match status" value="1"/>
</dbReference>
<evidence type="ECO:0000259" key="6">
    <source>
        <dbReference type="Pfam" id="PF05175"/>
    </source>
</evidence>